<accession>A0A9W5TAA9</accession>
<evidence type="ECO:0000313" key="10">
    <source>
        <dbReference type="EMBL" id="GFE52817.1"/>
    </source>
</evidence>
<name>A0A9W5TAA9_BABOV</name>
<dbReference type="EMBL" id="BLIY01000003">
    <property type="protein sequence ID" value="GFE52817.1"/>
    <property type="molecule type" value="Genomic_DNA"/>
</dbReference>
<feature type="region of interest" description="Disordered" evidence="8">
    <location>
        <begin position="248"/>
        <end position="284"/>
    </location>
</feature>
<evidence type="ECO:0000256" key="2">
    <source>
        <dbReference type="ARBA" id="ARBA00022670"/>
    </source>
</evidence>
<evidence type="ECO:0000256" key="4">
    <source>
        <dbReference type="ARBA" id="ARBA00022750"/>
    </source>
</evidence>
<organism evidence="10 11">
    <name type="scientific">Babesia ovis</name>
    <dbReference type="NCBI Taxonomy" id="5869"/>
    <lineage>
        <taxon>Eukaryota</taxon>
        <taxon>Sar</taxon>
        <taxon>Alveolata</taxon>
        <taxon>Apicomplexa</taxon>
        <taxon>Aconoidasida</taxon>
        <taxon>Piroplasmida</taxon>
        <taxon>Babesiidae</taxon>
        <taxon>Babesia</taxon>
    </lineage>
</organism>
<reference evidence="10" key="1">
    <citation type="submission" date="2019-12" db="EMBL/GenBank/DDBJ databases">
        <title>Genome sequence of Babesia ovis.</title>
        <authorList>
            <person name="Yamagishi J."/>
            <person name="Sevinc F."/>
            <person name="Xuan X."/>
        </authorList>
    </citation>
    <scope>NUCLEOTIDE SEQUENCE</scope>
    <source>
        <strain evidence="10">Selcuk</strain>
    </source>
</reference>
<keyword evidence="7" id="KW-1015">Disulfide bond</keyword>
<evidence type="ECO:0000313" key="11">
    <source>
        <dbReference type="Proteomes" id="UP001057455"/>
    </source>
</evidence>
<evidence type="ECO:0000256" key="8">
    <source>
        <dbReference type="SAM" id="MobiDB-lite"/>
    </source>
</evidence>
<dbReference type="PRINTS" id="PR00792">
    <property type="entry name" value="PEPSIN"/>
</dbReference>
<dbReference type="GO" id="GO:0006508">
    <property type="term" value="P:proteolysis"/>
    <property type="evidence" value="ECO:0007669"/>
    <property type="project" value="UniProtKB-KW"/>
</dbReference>
<feature type="domain" description="Peptidase A1" evidence="9">
    <location>
        <begin position="81"/>
        <end position="603"/>
    </location>
</feature>
<dbReference type="PANTHER" id="PTHR47965">
    <property type="entry name" value="ASPARTYL PROTEASE-RELATED"/>
    <property type="match status" value="1"/>
</dbReference>
<dbReference type="Pfam" id="PF14543">
    <property type="entry name" value="TAXi_N"/>
    <property type="match status" value="1"/>
</dbReference>
<dbReference type="AlphaFoldDB" id="A0A9W5TAA9"/>
<feature type="region of interest" description="Disordered" evidence="8">
    <location>
        <begin position="598"/>
        <end position="618"/>
    </location>
</feature>
<dbReference type="SUPFAM" id="SSF50630">
    <property type="entry name" value="Acid proteases"/>
    <property type="match status" value="1"/>
</dbReference>
<dbReference type="InterPro" id="IPR021109">
    <property type="entry name" value="Peptidase_aspartic_dom_sf"/>
</dbReference>
<feature type="compositionally biased region" description="Polar residues" evidence="8">
    <location>
        <begin position="272"/>
        <end position="284"/>
    </location>
</feature>
<feature type="compositionally biased region" description="Polar residues" evidence="8">
    <location>
        <begin position="443"/>
        <end position="456"/>
    </location>
</feature>
<keyword evidence="5" id="KW-0378">Hydrolase</keyword>
<dbReference type="Gene3D" id="2.40.70.10">
    <property type="entry name" value="Acid Proteases"/>
    <property type="match status" value="2"/>
</dbReference>
<dbReference type="InterPro" id="IPR001461">
    <property type="entry name" value="Aspartic_peptidase_A1"/>
</dbReference>
<gene>
    <name evidence="10" type="ORF">BaOVIS_002210</name>
</gene>
<evidence type="ECO:0000256" key="3">
    <source>
        <dbReference type="ARBA" id="ARBA00022729"/>
    </source>
</evidence>
<feature type="region of interest" description="Disordered" evidence="8">
    <location>
        <begin position="428"/>
        <end position="472"/>
    </location>
</feature>
<dbReference type="InterPro" id="IPR033121">
    <property type="entry name" value="PEPTIDASE_A1"/>
</dbReference>
<feature type="disulfide bond" evidence="7">
    <location>
        <begin position="112"/>
        <end position="158"/>
    </location>
</feature>
<evidence type="ECO:0000256" key="6">
    <source>
        <dbReference type="ARBA" id="ARBA00023145"/>
    </source>
</evidence>
<evidence type="ECO:0000259" key="9">
    <source>
        <dbReference type="PROSITE" id="PS51767"/>
    </source>
</evidence>
<keyword evidence="6" id="KW-0865">Zymogen</keyword>
<sequence>MNDMGNIFKTPQTYLFVMLSCWALYTQTSFSERYDRYEDIEDSKQDNQPYVGPHDSPDNGDYLMLPVHIKLHGDLHNLAYYYTYIEVGTPRQRQSVVIDTGSPNLMLTDARCNHCGYHDNPSFDSVKSKTSSLIEGTSLQCANLGGIPESDDHGTDVCRFEQEYAEGSKIKGVYVTDYIEFEDDFGSNITHRTQQIGCITLETKLIYFQRADGVLGLGPAQIQNGNKKIGACLYDKCIVKSARSSYHKEDKHKETKPRTKHGLSITREGCSGANNSNDGEITGQYQNPISGSANFITDFVNKHFPSKNHQFTLHLKESGGWLTLGGHNDTSYRDKNGNQPRSDLLGSVMWIPMDINEYYSISVGAVEFVGYIVRPCSNRFLIDSGSTNTSLEAPVYNVIYTFYKSLCDGMQSIDSTQRSTIYTKGKRITSKQTRNLKDDESQKQNGALNTPKNISNRYDGETRCSSVESSTDGTDYNEVLDLRLESNPPERTTYLIDVSKHLLQQQKIQGRCSVQSRGECFCFSDISEMPSIHLIVKGGKKIQWNPQSYFIRRPSKHRLHKHWWCLGIDKATDANVLGATFLKNNYVAFDLNGRFGRSRTRHGSHSATSRSSPLPRAPISLQPNVKTLPVRVTTAVCREPQATELSEPRIPSTTGVGSEHSNKESISFLLPNLCLSHILLGSWSTSDDPTTKMQVGCNWLVLNFMRTRFSPEWSVSPVAKSVTPCTPVLVSSGVKVLPAFMLGSSDAAAESAAAGSLGHTIGRGFSMAAGLVVTGRTTPALLSVAVQRAATCRSGPGVWTSFMVAGGLAGAAGVTDAISDGAVFCSVAEVPTLPGEAGVLFTAIEEYINLRAPAPPVKEINSFKCTEMTHPVYMIE</sequence>
<keyword evidence="2 10" id="KW-0645">Protease</keyword>
<dbReference type="OrthoDB" id="2747330at2759"/>
<evidence type="ECO:0000256" key="1">
    <source>
        <dbReference type="ARBA" id="ARBA00007447"/>
    </source>
</evidence>
<comment type="caution">
    <text evidence="10">The sequence shown here is derived from an EMBL/GenBank/DDBJ whole genome shotgun (WGS) entry which is preliminary data.</text>
</comment>
<dbReference type="Proteomes" id="UP001057455">
    <property type="component" value="Unassembled WGS sequence"/>
</dbReference>
<feature type="compositionally biased region" description="Polar residues" evidence="8">
    <location>
        <begin position="463"/>
        <end position="472"/>
    </location>
</feature>
<evidence type="ECO:0000256" key="5">
    <source>
        <dbReference type="ARBA" id="ARBA00022801"/>
    </source>
</evidence>
<feature type="compositionally biased region" description="Basic and acidic residues" evidence="8">
    <location>
        <begin position="248"/>
        <end position="257"/>
    </location>
</feature>
<dbReference type="Pfam" id="PF00026">
    <property type="entry name" value="Asp"/>
    <property type="match status" value="1"/>
</dbReference>
<comment type="similarity">
    <text evidence="1">Belongs to the peptidase A1 family.</text>
</comment>
<keyword evidence="11" id="KW-1185">Reference proteome</keyword>
<dbReference type="GO" id="GO:0004190">
    <property type="term" value="F:aspartic-type endopeptidase activity"/>
    <property type="evidence" value="ECO:0007669"/>
    <property type="project" value="UniProtKB-KW"/>
</dbReference>
<dbReference type="InterPro" id="IPR032861">
    <property type="entry name" value="TAXi_N"/>
</dbReference>
<dbReference type="PANTHER" id="PTHR47965:SF12">
    <property type="entry name" value="ASPARTIC PROTEINASE 3-RELATED"/>
    <property type="match status" value="1"/>
</dbReference>
<dbReference type="PROSITE" id="PS51767">
    <property type="entry name" value="PEPTIDASE_A1"/>
    <property type="match status" value="1"/>
</dbReference>
<protein>
    <submittedName>
        <fullName evidence="10">Aspartic protease PM5, putative</fullName>
    </submittedName>
</protein>
<proteinExistence type="inferred from homology"/>
<evidence type="ECO:0000256" key="7">
    <source>
        <dbReference type="PIRSR" id="PIRSR601461-2"/>
    </source>
</evidence>
<keyword evidence="3" id="KW-0732">Signal</keyword>
<keyword evidence="4" id="KW-0064">Aspartyl protease</keyword>